<reference evidence="2" key="1">
    <citation type="submission" date="2021-02" db="EMBL/GenBank/DDBJ databases">
        <authorList>
            <person name="Nowell W R."/>
        </authorList>
    </citation>
    <scope>NUCLEOTIDE SEQUENCE</scope>
</reference>
<evidence type="ECO:0000313" key="3">
    <source>
        <dbReference type="EMBL" id="CAF3771252.1"/>
    </source>
</evidence>
<evidence type="ECO:0000313" key="4">
    <source>
        <dbReference type="Proteomes" id="UP000677228"/>
    </source>
</evidence>
<dbReference type="EMBL" id="CAJNOK010006376">
    <property type="protein sequence ID" value="CAF1001899.1"/>
    <property type="molecule type" value="Genomic_DNA"/>
</dbReference>
<dbReference type="Proteomes" id="UP000682733">
    <property type="component" value="Unassembled WGS sequence"/>
</dbReference>
<evidence type="ECO:0000256" key="1">
    <source>
        <dbReference type="SAM" id="MobiDB-lite"/>
    </source>
</evidence>
<name>A0A8S2DQ77_9BILA</name>
<dbReference type="Proteomes" id="UP000677228">
    <property type="component" value="Unassembled WGS sequence"/>
</dbReference>
<dbReference type="AlphaFoldDB" id="A0A8S2DQ77"/>
<protein>
    <submittedName>
        <fullName evidence="2">Uncharacterized protein</fullName>
    </submittedName>
</protein>
<sequence length="100" mass="11698">MFGQVNETTKKIVAQRLLEHFQPYINEINTKTDYATIRNRIQMAYPNLKDKHAFEVTYTLSERLRQRRNRQAKVSSSNNSNDNKNMVLTVEPLQTLTVLA</sequence>
<dbReference type="EMBL" id="CAJOBA010006384">
    <property type="protein sequence ID" value="CAF3771252.1"/>
    <property type="molecule type" value="Genomic_DNA"/>
</dbReference>
<feature type="region of interest" description="Disordered" evidence="1">
    <location>
        <begin position="67"/>
        <end position="87"/>
    </location>
</feature>
<evidence type="ECO:0000313" key="2">
    <source>
        <dbReference type="EMBL" id="CAF1001899.1"/>
    </source>
</evidence>
<comment type="caution">
    <text evidence="2">The sequence shown here is derived from an EMBL/GenBank/DDBJ whole genome shotgun (WGS) entry which is preliminary data.</text>
</comment>
<organism evidence="2 4">
    <name type="scientific">Didymodactylos carnosus</name>
    <dbReference type="NCBI Taxonomy" id="1234261"/>
    <lineage>
        <taxon>Eukaryota</taxon>
        <taxon>Metazoa</taxon>
        <taxon>Spiralia</taxon>
        <taxon>Gnathifera</taxon>
        <taxon>Rotifera</taxon>
        <taxon>Eurotatoria</taxon>
        <taxon>Bdelloidea</taxon>
        <taxon>Philodinida</taxon>
        <taxon>Philodinidae</taxon>
        <taxon>Didymodactylos</taxon>
    </lineage>
</organism>
<gene>
    <name evidence="2" type="ORF">OVA965_LOCUS14601</name>
    <name evidence="3" type="ORF">TMI583_LOCUS14605</name>
</gene>
<accession>A0A8S2DQ77</accession>
<proteinExistence type="predicted"/>
<feature type="compositionally biased region" description="Low complexity" evidence="1">
    <location>
        <begin position="75"/>
        <end position="85"/>
    </location>
</feature>